<proteinExistence type="predicted"/>
<dbReference type="Proteomes" id="UP000179230">
    <property type="component" value="Unassembled WGS sequence"/>
</dbReference>
<dbReference type="InterPro" id="IPR043504">
    <property type="entry name" value="Peptidase_S1_PA_chymotrypsin"/>
</dbReference>
<gene>
    <name evidence="1" type="ORF">A2592_01150</name>
</gene>
<dbReference type="InterPro" id="IPR009003">
    <property type="entry name" value="Peptidase_S1_PA"/>
</dbReference>
<evidence type="ECO:0000313" key="1">
    <source>
        <dbReference type="EMBL" id="OGG89047.1"/>
    </source>
</evidence>
<dbReference type="SUPFAM" id="SSF50494">
    <property type="entry name" value="Trypsin-like serine proteases"/>
    <property type="match status" value="1"/>
</dbReference>
<dbReference type="EMBL" id="MFMT01000008">
    <property type="protein sequence ID" value="OGG89047.1"/>
    <property type="molecule type" value="Genomic_DNA"/>
</dbReference>
<dbReference type="PANTHER" id="PTHR43019:SF23">
    <property type="entry name" value="PROTEASE DO-LIKE 5, CHLOROPLASTIC"/>
    <property type="match status" value="1"/>
</dbReference>
<comment type="caution">
    <text evidence="1">The sequence shown here is derived from an EMBL/GenBank/DDBJ whole genome shotgun (WGS) entry which is preliminary data.</text>
</comment>
<reference evidence="1 2" key="1">
    <citation type="journal article" date="2016" name="Nat. Commun.">
        <title>Thousands of microbial genomes shed light on interconnected biogeochemical processes in an aquifer system.</title>
        <authorList>
            <person name="Anantharaman K."/>
            <person name="Brown C.T."/>
            <person name="Hug L.A."/>
            <person name="Sharon I."/>
            <person name="Castelle C.J."/>
            <person name="Probst A.J."/>
            <person name="Thomas B.C."/>
            <person name="Singh A."/>
            <person name="Wilkins M.J."/>
            <person name="Karaoz U."/>
            <person name="Brodie E.L."/>
            <person name="Williams K.H."/>
            <person name="Hubbard S.S."/>
            <person name="Banfield J.F."/>
        </authorList>
    </citation>
    <scope>NUCLEOTIDE SEQUENCE [LARGE SCALE GENOMIC DNA]</scope>
</reference>
<protein>
    <recommendedName>
        <fullName evidence="3">Serine protease</fullName>
    </recommendedName>
</protein>
<organism evidence="1 2">
    <name type="scientific">Candidatus Kaiserbacteria bacterium RIFOXYD1_FULL_42_15</name>
    <dbReference type="NCBI Taxonomy" id="1798532"/>
    <lineage>
        <taxon>Bacteria</taxon>
        <taxon>Candidatus Kaiseribacteriota</taxon>
    </lineage>
</organism>
<evidence type="ECO:0008006" key="3">
    <source>
        <dbReference type="Google" id="ProtNLM"/>
    </source>
</evidence>
<dbReference type="Gene3D" id="2.40.10.10">
    <property type="entry name" value="Trypsin-like serine proteases"/>
    <property type="match status" value="2"/>
</dbReference>
<dbReference type="PANTHER" id="PTHR43019">
    <property type="entry name" value="SERINE ENDOPROTEASE DEGS"/>
    <property type="match status" value="1"/>
</dbReference>
<dbReference type="AlphaFoldDB" id="A0A1F6FT52"/>
<accession>A0A1F6FT52</accession>
<evidence type="ECO:0000313" key="2">
    <source>
        <dbReference type="Proteomes" id="UP000179230"/>
    </source>
</evidence>
<name>A0A1F6FT52_9BACT</name>
<dbReference type="Pfam" id="PF13365">
    <property type="entry name" value="Trypsin_2"/>
    <property type="match status" value="1"/>
</dbReference>
<sequence length="366" mass="39326">MQFLIHIVTGILTAYLSFTNFLALEIMQFIEPEPIPESTTVDANNSDMTTLPSNYSYANIIPDVLIKSQAYQQAALIGSTEMVNATTNDPLVAIVNIICIFTTQKYIRTTTGTGFFVSPDGVILTNAHVAQFFLLENTDTFGDTECIVRSGSPASPKYTAELLYISPAWIQEHATLIDDPTPSGTGERDYALLYVNATIDGTPLPATFPALSTNTELLPRSVTGSVVIAAGYPAESLLANGVDTDLFPREATSTITELYTFGSNYADIFSITGSAIGEHGSSGGPILSNNGSVIGMITTKGDDVRDGVGSLRAITLSHINRTITEETGFSFARNVSGNLPYRSKIFTETLVPFLTKILEDGSQENI</sequence>